<evidence type="ECO:0000313" key="1">
    <source>
        <dbReference type="EMBL" id="QDU35237.1"/>
    </source>
</evidence>
<dbReference type="EMBL" id="CP036425">
    <property type="protein sequence ID" value="QDU35237.1"/>
    <property type="molecule type" value="Genomic_DNA"/>
</dbReference>
<keyword evidence="2" id="KW-1185">Reference proteome</keyword>
<dbReference type="AlphaFoldDB" id="A0A517YYG3"/>
<reference evidence="1 2" key="1">
    <citation type="submission" date="2019-02" db="EMBL/GenBank/DDBJ databases">
        <title>Deep-cultivation of Planctomycetes and their phenomic and genomic characterization uncovers novel biology.</title>
        <authorList>
            <person name="Wiegand S."/>
            <person name="Jogler M."/>
            <person name="Boedeker C."/>
            <person name="Pinto D."/>
            <person name="Vollmers J."/>
            <person name="Rivas-Marin E."/>
            <person name="Kohn T."/>
            <person name="Peeters S.H."/>
            <person name="Heuer A."/>
            <person name="Rast P."/>
            <person name="Oberbeckmann S."/>
            <person name="Bunk B."/>
            <person name="Jeske O."/>
            <person name="Meyerdierks A."/>
            <person name="Storesund J.E."/>
            <person name="Kallscheuer N."/>
            <person name="Luecker S."/>
            <person name="Lage O.M."/>
            <person name="Pohl T."/>
            <person name="Merkel B.J."/>
            <person name="Hornburger P."/>
            <person name="Mueller R.-W."/>
            <person name="Bruemmer F."/>
            <person name="Labrenz M."/>
            <person name="Spormann A.M."/>
            <person name="Op den Camp H."/>
            <person name="Overmann J."/>
            <person name="Amann R."/>
            <person name="Jetten M.S.M."/>
            <person name="Mascher T."/>
            <person name="Medema M.H."/>
            <person name="Devos D.P."/>
            <person name="Kaster A.-K."/>
            <person name="Ovreas L."/>
            <person name="Rohde M."/>
            <person name="Galperin M.Y."/>
            <person name="Jogler C."/>
        </authorList>
    </citation>
    <scope>NUCLEOTIDE SEQUENCE [LARGE SCALE GENOMIC DNA]</scope>
    <source>
        <strain evidence="1 2">KS4</strain>
    </source>
</reference>
<name>A0A517YYG3_9BACT</name>
<gene>
    <name evidence="1" type="ORF">KS4_33180</name>
</gene>
<proteinExistence type="predicted"/>
<sequence>MWFEVCEKAAAVGCIAFSGLEVGGMGLEESVEPVHEQFAGVFTGNGSECNREVFVFALGFKGDSHLTILLSELIG</sequence>
<evidence type="ECO:0000313" key="2">
    <source>
        <dbReference type="Proteomes" id="UP000317369"/>
    </source>
</evidence>
<organism evidence="1 2">
    <name type="scientific">Poriferisphaera corsica</name>
    <dbReference type="NCBI Taxonomy" id="2528020"/>
    <lineage>
        <taxon>Bacteria</taxon>
        <taxon>Pseudomonadati</taxon>
        <taxon>Planctomycetota</taxon>
        <taxon>Phycisphaerae</taxon>
        <taxon>Phycisphaerales</taxon>
        <taxon>Phycisphaeraceae</taxon>
        <taxon>Poriferisphaera</taxon>
    </lineage>
</organism>
<protein>
    <submittedName>
        <fullName evidence="1">Uncharacterized protein</fullName>
    </submittedName>
</protein>
<accession>A0A517YYG3</accession>
<dbReference type="Proteomes" id="UP000317369">
    <property type="component" value="Chromosome"/>
</dbReference>
<dbReference type="KEGG" id="pcor:KS4_33180"/>